<gene>
    <name evidence="2" type="ORF">J2T15_001818</name>
</gene>
<dbReference type="RefSeq" id="WP_307203192.1">
    <property type="nucleotide sequence ID" value="NZ_JAUSSU010000003.1"/>
</dbReference>
<dbReference type="InterPro" id="IPR029068">
    <property type="entry name" value="Glyas_Bleomycin-R_OHBP_Dase"/>
</dbReference>
<dbReference type="Proteomes" id="UP001229346">
    <property type="component" value="Unassembled WGS sequence"/>
</dbReference>
<evidence type="ECO:0000313" key="3">
    <source>
        <dbReference type="Proteomes" id="UP001229346"/>
    </source>
</evidence>
<feature type="domain" description="VOC" evidence="1">
    <location>
        <begin position="4"/>
        <end position="116"/>
    </location>
</feature>
<protein>
    <submittedName>
        <fullName evidence="2">Lactoylglutathione lyase</fullName>
        <ecNumber evidence="2">4.4.1.5</ecNumber>
    </submittedName>
</protein>
<dbReference type="InterPro" id="IPR004360">
    <property type="entry name" value="Glyas_Fos-R_dOase_dom"/>
</dbReference>
<proteinExistence type="predicted"/>
<dbReference type="Pfam" id="PF00903">
    <property type="entry name" value="Glyoxalase"/>
    <property type="match status" value="1"/>
</dbReference>
<name>A0ABT9TYK4_PAEHA</name>
<evidence type="ECO:0000313" key="2">
    <source>
        <dbReference type="EMBL" id="MDQ0112383.1"/>
    </source>
</evidence>
<dbReference type="EC" id="4.4.1.5" evidence="2"/>
<evidence type="ECO:0000259" key="1">
    <source>
        <dbReference type="PROSITE" id="PS51819"/>
    </source>
</evidence>
<dbReference type="Gene3D" id="3.10.180.10">
    <property type="entry name" value="2,3-Dihydroxybiphenyl 1,2-Dioxygenase, domain 1"/>
    <property type="match status" value="1"/>
</dbReference>
<keyword evidence="2" id="KW-0456">Lyase</keyword>
<accession>A0ABT9TYK4</accession>
<sequence>MKIKETGLVLFLENYEDNVHFYTEKLGLTIREKKEGLTKLDFGGSYLMVENNGVSNTSEKNRSQNPTVIRIEVEDIDEAVRELKHREVQVEILKFNWGTIGVIIDPEGNRIELKNYS</sequence>
<dbReference type="GO" id="GO:0004462">
    <property type="term" value="F:lactoylglutathione lyase activity"/>
    <property type="evidence" value="ECO:0007669"/>
    <property type="project" value="UniProtKB-EC"/>
</dbReference>
<dbReference type="PROSITE" id="PS51819">
    <property type="entry name" value="VOC"/>
    <property type="match status" value="1"/>
</dbReference>
<dbReference type="InterPro" id="IPR037523">
    <property type="entry name" value="VOC_core"/>
</dbReference>
<reference evidence="2 3" key="1">
    <citation type="submission" date="2023-07" db="EMBL/GenBank/DDBJ databases">
        <title>Sorghum-associated microbial communities from plants grown in Nebraska, USA.</title>
        <authorList>
            <person name="Schachtman D."/>
        </authorList>
    </citation>
    <scope>NUCLEOTIDE SEQUENCE [LARGE SCALE GENOMIC DNA]</scope>
    <source>
        <strain evidence="2 3">CC482</strain>
    </source>
</reference>
<organism evidence="2 3">
    <name type="scientific">Paenibacillus harenae</name>
    <dbReference type="NCBI Taxonomy" id="306543"/>
    <lineage>
        <taxon>Bacteria</taxon>
        <taxon>Bacillati</taxon>
        <taxon>Bacillota</taxon>
        <taxon>Bacilli</taxon>
        <taxon>Bacillales</taxon>
        <taxon>Paenibacillaceae</taxon>
        <taxon>Paenibacillus</taxon>
    </lineage>
</organism>
<dbReference type="SUPFAM" id="SSF54593">
    <property type="entry name" value="Glyoxalase/Bleomycin resistance protein/Dihydroxybiphenyl dioxygenase"/>
    <property type="match status" value="1"/>
</dbReference>
<dbReference type="EMBL" id="JAUSSU010000003">
    <property type="protein sequence ID" value="MDQ0112383.1"/>
    <property type="molecule type" value="Genomic_DNA"/>
</dbReference>
<keyword evidence="3" id="KW-1185">Reference proteome</keyword>
<comment type="caution">
    <text evidence="2">The sequence shown here is derived from an EMBL/GenBank/DDBJ whole genome shotgun (WGS) entry which is preliminary data.</text>
</comment>